<dbReference type="InterPro" id="IPR011913">
    <property type="entry name" value="RfaE_dom_I"/>
</dbReference>
<dbReference type="Gene3D" id="3.40.1190.20">
    <property type="match status" value="1"/>
</dbReference>
<dbReference type="EMBL" id="UINC01001309">
    <property type="protein sequence ID" value="SUZ77240.1"/>
    <property type="molecule type" value="Genomic_DNA"/>
</dbReference>
<proteinExistence type="predicted"/>
<dbReference type="CDD" id="cd01172">
    <property type="entry name" value="RfaE_like"/>
    <property type="match status" value="1"/>
</dbReference>
<dbReference type="GO" id="GO:0005829">
    <property type="term" value="C:cytosol"/>
    <property type="evidence" value="ECO:0007669"/>
    <property type="project" value="TreeGrafter"/>
</dbReference>
<dbReference type="GO" id="GO:0033785">
    <property type="term" value="F:heptose 7-phosphate kinase activity"/>
    <property type="evidence" value="ECO:0007669"/>
    <property type="project" value="TreeGrafter"/>
</dbReference>
<evidence type="ECO:0000256" key="1">
    <source>
        <dbReference type="ARBA" id="ARBA00022679"/>
    </source>
</evidence>
<dbReference type="GO" id="GO:0016773">
    <property type="term" value="F:phosphotransferase activity, alcohol group as acceptor"/>
    <property type="evidence" value="ECO:0007669"/>
    <property type="project" value="InterPro"/>
</dbReference>
<sequence>MKEIFKEVEKIYSSKHLLVVGDVMLDKYIWGTTDRISPEAPVPVVHIENVDYHAGGAANVARNISGLGGRVSLVGLIGNDSTGSTLKTILAADDLSDHYLVSDPRRITTVKTRIIAQGQHVVRLDDEDNAMASVDTTAALKEIMTPLLGEVDGILFQDYNKGVLSAELISWVLARANENFIPVYVDPKKHYFSSYQGARLFKPNYAEYLSVIRTGADLETAGEAYRKENEFEVLLITRGADGMSLFQDGNYIRIPTRARSVHDVSGAGDTVIAAFALNDVCGLEPTDSAMLANLAAGKVCEAVGVVPVTSHSLMEIVDHYQE</sequence>
<evidence type="ECO:0000256" key="2">
    <source>
        <dbReference type="ARBA" id="ARBA00022777"/>
    </source>
</evidence>
<accession>A0A381QE13</accession>
<dbReference type="GO" id="GO:0033786">
    <property type="term" value="F:heptose-1-phosphate adenylyltransferase activity"/>
    <property type="evidence" value="ECO:0007669"/>
    <property type="project" value="TreeGrafter"/>
</dbReference>
<dbReference type="PANTHER" id="PTHR46969:SF1">
    <property type="entry name" value="BIFUNCTIONAL PROTEIN HLDE"/>
    <property type="match status" value="1"/>
</dbReference>
<dbReference type="SUPFAM" id="SSF53613">
    <property type="entry name" value="Ribokinase-like"/>
    <property type="match status" value="1"/>
</dbReference>
<feature type="domain" description="Carbohydrate kinase PfkB" evidence="3">
    <location>
        <begin position="15"/>
        <end position="305"/>
    </location>
</feature>
<dbReference type="InterPro" id="IPR011611">
    <property type="entry name" value="PfkB_dom"/>
</dbReference>
<gene>
    <name evidence="4" type="ORF">METZ01_LOCUS30094</name>
</gene>
<name>A0A381QE13_9ZZZZ</name>
<dbReference type="PANTHER" id="PTHR46969">
    <property type="entry name" value="BIFUNCTIONAL PROTEIN HLDE"/>
    <property type="match status" value="1"/>
</dbReference>
<dbReference type="InterPro" id="IPR029056">
    <property type="entry name" value="Ribokinase-like"/>
</dbReference>
<keyword evidence="2" id="KW-0418">Kinase</keyword>
<evidence type="ECO:0000313" key="4">
    <source>
        <dbReference type="EMBL" id="SUZ77240.1"/>
    </source>
</evidence>
<dbReference type="Pfam" id="PF00294">
    <property type="entry name" value="PfkB"/>
    <property type="match status" value="1"/>
</dbReference>
<protein>
    <recommendedName>
        <fullName evidence="3">Carbohydrate kinase PfkB domain-containing protein</fullName>
    </recommendedName>
</protein>
<evidence type="ECO:0000259" key="3">
    <source>
        <dbReference type="Pfam" id="PF00294"/>
    </source>
</evidence>
<organism evidence="4">
    <name type="scientific">marine metagenome</name>
    <dbReference type="NCBI Taxonomy" id="408172"/>
    <lineage>
        <taxon>unclassified sequences</taxon>
        <taxon>metagenomes</taxon>
        <taxon>ecological metagenomes</taxon>
    </lineage>
</organism>
<dbReference type="AlphaFoldDB" id="A0A381QE13"/>
<reference evidence="4" key="1">
    <citation type="submission" date="2018-05" db="EMBL/GenBank/DDBJ databases">
        <authorList>
            <person name="Lanie J.A."/>
            <person name="Ng W.-L."/>
            <person name="Kazmierczak K.M."/>
            <person name="Andrzejewski T.M."/>
            <person name="Davidsen T.M."/>
            <person name="Wayne K.J."/>
            <person name="Tettelin H."/>
            <person name="Glass J.I."/>
            <person name="Rusch D."/>
            <person name="Podicherti R."/>
            <person name="Tsui H.-C.T."/>
            <person name="Winkler M.E."/>
        </authorList>
    </citation>
    <scope>NUCLEOTIDE SEQUENCE</scope>
</reference>
<keyword evidence="1" id="KW-0808">Transferase</keyword>